<gene>
    <name evidence="3" type="ORF">CVT25_011854</name>
</gene>
<feature type="compositionally biased region" description="Low complexity" evidence="1">
    <location>
        <begin position="140"/>
        <end position="167"/>
    </location>
</feature>
<dbReference type="Proteomes" id="UP000283269">
    <property type="component" value="Unassembled WGS sequence"/>
</dbReference>
<dbReference type="AlphaFoldDB" id="A0A409WIY9"/>
<keyword evidence="2" id="KW-1133">Transmembrane helix</keyword>
<keyword evidence="2" id="KW-0812">Transmembrane</keyword>
<feature type="region of interest" description="Disordered" evidence="1">
    <location>
        <begin position="140"/>
        <end position="172"/>
    </location>
</feature>
<feature type="region of interest" description="Disordered" evidence="1">
    <location>
        <begin position="554"/>
        <end position="651"/>
    </location>
</feature>
<reference evidence="3 4" key="1">
    <citation type="journal article" date="2018" name="Evol. Lett.">
        <title>Horizontal gene cluster transfer increased hallucinogenic mushroom diversity.</title>
        <authorList>
            <person name="Reynolds H.T."/>
            <person name="Vijayakumar V."/>
            <person name="Gluck-Thaler E."/>
            <person name="Korotkin H.B."/>
            <person name="Matheny P.B."/>
            <person name="Slot J.C."/>
        </authorList>
    </citation>
    <scope>NUCLEOTIDE SEQUENCE [LARGE SCALE GENOMIC DNA]</scope>
    <source>
        <strain evidence="3 4">2631</strain>
    </source>
</reference>
<feature type="region of interest" description="Disordered" evidence="1">
    <location>
        <begin position="247"/>
        <end position="274"/>
    </location>
</feature>
<evidence type="ECO:0000313" key="3">
    <source>
        <dbReference type="EMBL" id="PPQ78459.1"/>
    </source>
</evidence>
<keyword evidence="2" id="KW-0472">Membrane</keyword>
<dbReference type="Gene3D" id="2.60.120.260">
    <property type="entry name" value="Galactose-binding domain-like"/>
    <property type="match status" value="2"/>
</dbReference>
<dbReference type="OrthoDB" id="3067294at2759"/>
<dbReference type="InParanoid" id="A0A409WIY9"/>
<evidence type="ECO:0000256" key="2">
    <source>
        <dbReference type="SAM" id="Phobius"/>
    </source>
</evidence>
<accession>A0A409WIY9</accession>
<organism evidence="3 4">
    <name type="scientific">Psilocybe cyanescens</name>
    <dbReference type="NCBI Taxonomy" id="93625"/>
    <lineage>
        <taxon>Eukaryota</taxon>
        <taxon>Fungi</taxon>
        <taxon>Dikarya</taxon>
        <taxon>Basidiomycota</taxon>
        <taxon>Agaricomycotina</taxon>
        <taxon>Agaricomycetes</taxon>
        <taxon>Agaricomycetidae</taxon>
        <taxon>Agaricales</taxon>
        <taxon>Agaricineae</taxon>
        <taxon>Strophariaceae</taxon>
        <taxon>Psilocybe</taxon>
    </lineage>
</organism>
<sequence>MSTSIIDDSDPSQVQYSGGGWSKGGTSHEHDGTVTSSTAVGDSFTVSFTGTDIGVFGTLDSTSAGVVTSYSIDGAPEVQVTSTAGSGDTYNQQFWQSPTLSPQQHNLVVKMIKVNTGSGPGEGTIWFGYFQVTVASQASSTSSNSSIPTSSSTSTSATSTPNGNSSGLPTPVPTKKSSIAPIVGGVVAAILLLAVLVILFVLRQRRRSSNSTAIRHPKPEIDGSFAQSKSSFCRPCMVNITPVGHGSGGMQTNQLQNYRPPPAPAPASIPRSSLSNSNYSVPAGQSVLYHQSEAQSSLYAVNHQPMTSAPGSSAPLTIVPSRPSITKDSKSTNPSLTLAWMPEPIQHVDSGLRVVNNPQVDVKPDELPPVYINAMSETIIDDQDLAHVHYNGTWIRGGSTIEHDETVASSTVVGDSFIVDFFGNAISVYGTIDITSSGVLTNYSVDGAPAEQMTAQAGQGDTPNQQFWRSPTLDVGQHHLQVTMVKVNTNSGAGEGTIWFDYFRVTDPTIRQTSSSHKKHIGAIVGGVIGGVMLIVLAHFLFLGLRRRKKSFGKPLPFPWRENATDAESLSPHSTPDKETPTPFPFELEHTRESSIPPSTNGSVSSPTSGLSRKIMAQNQSQVSDPACPTAQSVSTSTHSPSSPSEDSRRLSTIQETIQHAVGKHNPGVINIVIPQASASSTVPSVDSSQPIQHVDSGVRAINAQSRDVSTSDLELPPVYSPV</sequence>
<feature type="transmembrane region" description="Helical" evidence="2">
    <location>
        <begin position="521"/>
        <end position="545"/>
    </location>
</feature>
<keyword evidence="4" id="KW-1185">Reference proteome</keyword>
<feature type="region of interest" description="Disordered" evidence="1">
    <location>
        <begin position="307"/>
        <end position="333"/>
    </location>
</feature>
<dbReference type="EMBL" id="NHYD01003417">
    <property type="protein sequence ID" value="PPQ78459.1"/>
    <property type="molecule type" value="Genomic_DNA"/>
</dbReference>
<protein>
    <submittedName>
        <fullName evidence="3">Uncharacterized protein</fullName>
    </submittedName>
</protein>
<comment type="caution">
    <text evidence="3">The sequence shown here is derived from an EMBL/GenBank/DDBJ whole genome shotgun (WGS) entry which is preliminary data.</text>
</comment>
<feature type="compositionally biased region" description="Polar residues" evidence="1">
    <location>
        <begin position="1"/>
        <end position="16"/>
    </location>
</feature>
<feature type="region of interest" description="Disordered" evidence="1">
    <location>
        <begin position="1"/>
        <end position="35"/>
    </location>
</feature>
<evidence type="ECO:0000313" key="4">
    <source>
        <dbReference type="Proteomes" id="UP000283269"/>
    </source>
</evidence>
<feature type="compositionally biased region" description="Polar residues" evidence="1">
    <location>
        <begin position="594"/>
        <end position="624"/>
    </location>
</feature>
<evidence type="ECO:0000256" key="1">
    <source>
        <dbReference type="SAM" id="MobiDB-lite"/>
    </source>
</evidence>
<feature type="compositionally biased region" description="Low complexity" evidence="1">
    <location>
        <begin position="633"/>
        <end position="645"/>
    </location>
</feature>
<feature type="transmembrane region" description="Helical" evidence="2">
    <location>
        <begin position="179"/>
        <end position="202"/>
    </location>
</feature>
<proteinExistence type="predicted"/>
<name>A0A409WIY9_PSICY</name>